<gene>
    <name evidence="4" type="ORF">DFJ69_3031</name>
</gene>
<reference evidence="4 5" key="1">
    <citation type="submission" date="2018-08" db="EMBL/GenBank/DDBJ databases">
        <title>Sequencing the genomes of 1000 actinobacteria strains.</title>
        <authorList>
            <person name="Klenk H.-P."/>
        </authorList>
    </citation>
    <scope>NUCLEOTIDE SEQUENCE [LARGE SCALE GENOMIC DNA]</scope>
    <source>
        <strain evidence="4 5">DSM 43927</strain>
    </source>
</reference>
<dbReference type="PROSITE" id="PS01081">
    <property type="entry name" value="HTH_TETR_1"/>
    <property type="match status" value="1"/>
</dbReference>
<evidence type="ECO:0000256" key="1">
    <source>
        <dbReference type="ARBA" id="ARBA00023125"/>
    </source>
</evidence>
<evidence type="ECO:0000313" key="5">
    <source>
        <dbReference type="Proteomes" id="UP000256661"/>
    </source>
</evidence>
<dbReference type="EMBL" id="QTTT01000001">
    <property type="protein sequence ID" value="REE97558.1"/>
    <property type="molecule type" value="Genomic_DNA"/>
</dbReference>
<dbReference type="PANTHER" id="PTHR30055:SF201">
    <property type="entry name" value="TRANSCRIPTIONAL REGULATORY PROTEIN"/>
    <property type="match status" value="1"/>
</dbReference>
<dbReference type="Proteomes" id="UP000256661">
    <property type="component" value="Unassembled WGS sequence"/>
</dbReference>
<feature type="DNA-binding region" description="H-T-H motif" evidence="2">
    <location>
        <begin position="42"/>
        <end position="61"/>
    </location>
</feature>
<name>A0A3D9SNT8_9ACTN</name>
<dbReference type="AlphaFoldDB" id="A0A3D9SNT8"/>
<dbReference type="InterPro" id="IPR023772">
    <property type="entry name" value="DNA-bd_HTH_TetR-type_CS"/>
</dbReference>
<dbReference type="InterPro" id="IPR041674">
    <property type="entry name" value="TetR_C_22"/>
</dbReference>
<dbReference type="InterPro" id="IPR009057">
    <property type="entry name" value="Homeodomain-like_sf"/>
</dbReference>
<dbReference type="Pfam" id="PF17928">
    <property type="entry name" value="TetR_C_22"/>
    <property type="match status" value="1"/>
</dbReference>
<protein>
    <submittedName>
        <fullName evidence="4">TetR family transcriptional regulator</fullName>
    </submittedName>
</protein>
<dbReference type="PROSITE" id="PS50977">
    <property type="entry name" value="HTH_TETR_2"/>
    <property type="match status" value="1"/>
</dbReference>
<evidence type="ECO:0000313" key="4">
    <source>
        <dbReference type="EMBL" id="REE97558.1"/>
    </source>
</evidence>
<proteinExistence type="predicted"/>
<sequence>MMETRATPLRRRPAQRRSAERVQRMLDACAEILDEDGYDGLSTTRIAQRAEVAIGSVYQFFPDKRAVAQALALRNLELFGDRVSGLLAEQTFEHWSDTVGAIIDIFVELHRSVPGFRVLRFGDVADVNLLDDSADNNAVVADRLRQLIVHVFGVADTPEMARAVAIAVEAADAVLKMAFRRDPDGEPAVLSEAKRLIHGYLAGHIERA</sequence>
<accession>A0A3D9SNT8</accession>
<keyword evidence="5" id="KW-1185">Reference proteome</keyword>
<dbReference type="SUPFAM" id="SSF46689">
    <property type="entry name" value="Homeodomain-like"/>
    <property type="match status" value="1"/>
</dbReference>
<keyword evidence="1 2" id="KW-0238">DNA-binding</keyword>
<dbReference type="PRINTS" id="PR00455">
    <property type="entry name" value="HTHTETR"/>
</dbReference>
<dbReference type="InterPro" id="IPR001647">
    <property type="entry name" value="HTH_TetR"/>
</dbReference>
<evidence type="ECO:0000259" key="3">
    <source>
        <dbReference type="PROSITE" id="PS50977"/>
    </source>
</evidence>
<evidence type="ECO:0000256" key="2">
    <source>
        <dbReference type="PROSITE-ProRule" id="PRU00335"/>
    </source>
</evidence>
<dbReference type="GO" id="GO:0000976">
    <property type="term" value="F:transcription cis-regulatory region binding"/>
    <property type="evidence" value="ECO:0007669"/>
    <property type="project" value="TreeGrafter"/>
</dbReference>
<dbReference type="GO" id="GO:0003700">
    <property type="term" value="F:DNA-binding transcription factor activity"/>
    <property type="evidence" value="ECO:0007669"/>
    <property type="project" value="TreeGrafter"/>
</dbReference>
<dbReference type="Gene3D" id="1.10.357.10">
    <property type="entry name" value="Tetracycline Repressor, domain 2"/>
    <property type="match status" value="1"/>
</dbReference>
<dbReference type="Pfam" id="PF00440">
    <property type="entry name" value="TetR_N"/>
    <property type="match status" value="1"/>
</dbReference>
<dbReference type="PANTHER" id="PTHR30055">
    <property type="entry name" value="HTH-TYPE TRANSCRIPTIONAL REGULATOR RUTR"/>
    <property type="match status" value="1"/>
</dbReference>
<dbReference type="InterPro" id="IPR050109">
    <property type="entry name" value="HTH-type_TetR-like_transc_reg"/>
</dbReference>
<feature type="domain" description="HTH tetR-type" evidence="3">
    <location>
        <begin position="19"/>
        <end position="79"/>
    </location>
</feature>
<comment type="caution">
    <text evidence="4">The sequence shown here is derived from an EMBL/GenBank/DDBJ whole genome shotgun (WGS) entry which is preliminary data.</text>
</comment>
<organism evidence="4 5">
    <name type="scientific">Thermomonospora umbrina</name>
    <dbReference type="NCBI Taxonomy" id="111806"/>
    <lineage>
        <taxon>Bacteria</taxon>
        <taxon>Bacillati</taxon>
        <taxon>Actinomycetota</taxon>
        <taxon>Actinomycetes</taxon>
        <taxon>Streptosporangiales</taxon>
        <taxon>Thermomonosporaceae</taxon>
        <taxon>Thermomonospora</taxon>
    </lineage>
</organism>